<accession>A0ABQ7QFZ0</accession>
<proteinExistence type="predicted"/>
<evidence type="ECO:0000313" key="1">
    <source>
        <dbReference type="EMBL" id="KAG7304138.1"/>
    </source>
</evidence>
<protein>
    <submittedName>
        <fullName evidence="1">Uncharacterized protein</fullName>
    </submittedName>
</protein>
<reference evidence="1 2" key="1">
    <citation type="submission" date="2021-06" db="EMBL/GenBank/DDBJ databases">
        <title>A haploid diamondback moth (Plutella xylostella L.) genome assembly resolves 31 chromosomes and identifies a diamide resistance mutation.</title>
        <authorList>
            <person name="Ward C.M."/>
            <person name="Perry K.D."/>
            <person name="Baker G."/>
            <person name="Powis K."/>
            <person name="Heckel D.G."/>
            <person name="Baxter S.W."/>
        </authorList>
    </citation>
    <scope>NUCLEOTIDE SEQUENCE [LARGE SCALE GENOMIC DNA]</scope>
    <source>
        <strain evidence="1 2">LV</strain>
        <tissue evidence="1">Single pupa</tissue>
    </source>
</reference>
<dbReference type="Proteomes" id="UP000823941">
    <property type="component" value="Chromosome 15"/>
</dbReference>
<gene>
    <name evidence="1" type="ORF">JYU34_011071</name>
</gene>
<dbReference type="EMBL" id="JAHIBW010000015">
    <property type="protein sequence ID" value="KAG7304138.1"/>
    <property type="molecule type" value="Genomic_DNA"/>
</dbReference>
<comment type="caution">
    <text evidence="1">The sequence shown here is derived from an EMBL/GenBank/DDBJ whole genome shotgun (WGS) entry which is preliminary data.</text>
</comment>
<keyword evidence="2" id="KW-1185">Reference proteome</keyword>
<evidence type="ECO:0000313" key="2">
    <source>
        <dbReference type="Proteomes" id="UP000823941"/>
    </source>
</evidence>
<organism evidence="1 2">
    <name type="scientific">Plutella xylostella</name>
    <name type="common">Diamondback moth</name>
    <name type="synonym">Plutella maculipennis</name>
    <dbReference type="NCBI Taxonomy" id="51655"/>
    <lineage>
        <taxon>Eukaryota</taxon>
        <taxon>Metazoa</taxon>
        <taxon>Ecdysozoa</taxon>
        <taxon>Arthropoda</taxon>
        <taxon>Hexapoda</taxon>
        <taxon>Insecta</taxon>
        <taxon>Pterygota</taxon>
        <taxon>Neoptera</taxon>
        <taxon>Endopterygota</taxon>
        <taxon>Lepidoptera</taxon>
        <taxon>Glossata</taxon>
        <taxon>Ditrysia</taxon>
        <taxon>Yponomeutoidea</taxon>
        <taxon>Plutellidae</taxon>
        <taxon>Plutella</taxon>
    </lineage>
</organism>
<sequence length="75" mass="8454">MGVSGLVSGRGGCGALRLSHAMQRIMFWAEAGRHAYKDDGIEWDAPAEREVAVDRPYAFYVRWRNVTLMNGHFVL</sequence>
<name>A0ABQ7QFZ0_PLUXY</name>